<dbReference type="SUPFAM" id="SSF158832">
    <property type="entry name" value="Tex N-terminal region-like"/>
    <property type="match status" value="1"/>
</dbReference>
<dbReference type="InterPro" id="IPR003029">
    <property type="entry name" value="S1_domain"/>
</dbReference>
<name>A0ABT7PDV5_9BACT</name>
<dbReference type="Pfam" id="PF16921">
    <property type="entry name" value="Tex_YqgF"/>
    <property type="match status" value="1"/>
</dbReference>
<dbReference type="Pfam" id="PF22706">
    <property type="entry name" value="Tex_central_region"/>
    <property type="match status" value="1"/>
</dbReference>
<dbReference type="SMART" id="SM00316">
    <property type="entry name" value="S1"/>
    <property type="match status" value="1"/>
</dbReference>
<sequence length="716" mass="78691">MDDSTLRQIADELNLPLKQVRAAVELLEAGNTIPFIARYRKEATGTLDEIALRAIEDSLERATTLAARKLTILKSIGDQGVLTDELRRQIQLCTDLKSLEALYLPYKPKRRTRATIARERGLQPLADLIVSQKTLPKSKKDLLALYVDAGKDVPDINSALAGALDIIAEQWSEVPETRAWLVDQSKKYGKVTSSIKRGKKDAEGADKFEQYFDRQESVGRIPGHRLLAMMRGAGEGLLRLNVEIEGDREVTELKRKLVPNRSSEFTPDLLGCVEDCYDRLLMPATESAVLAELKERADAEAIEVFGKNLHELLMSPPAGPRVTLGIDPGFRTGCKVAVVDGTGKFLENATIYPTAPKNDTKAAGVTLLKLIEKHCVELIAIGNGTASRETDAFVGELLQQHRLDVTKVMVSESGASIYSASDVAVKEFPDLDITVRGAISIARRLQDPLAELVKTDPKSIGVGQYQHDVNQSQLRKCLDRTVESCVNQVGVDLNTASVSLLSYVAGIGPKLAERIVQHRDAKGEFKNRKELTAVPKLGKKAFEQAAGFLRIRGGDQPLDRSAVHPESYAVVEAMARNLQADLNAIVGNASLCKNIRAEEYVSDRVGLPTVKDIIAELGKPGRDPRREFRAVKFDDTLNSIDDLRPNLIVEGVVTNVTHFGAFVDIGVHQDGLVHISQLADRFVDDPSDVVSVGEVIRVKVLEVDVDRKRIALTRKF</sequence>
<comment type="caution">
    <text evidence="2">The sequence shown here is derived from an EMBL/GenBank/DDBJ whole genome shotgun (WGS) entry which is preliminary data.</text>
</comment>
<evidence type="ECO:0000259" key="1">
    <source>
        <dbReference type="PROSITE" id="PS50126"/>
    </source>
</evidence>
<proteinExistence type="predicted"/>
<dbReference type="Pfam" id="PF12836">
    <property type="entry name" value="HHH_3"/>
    <property type="match status" value="1"/>
</dbReference>
<dbReference type="InterPro" id="IPR018974">
    <property type="entry name" value="Tex-like_N"/>
</dbReference>
<dbReference type="InterPro" id="IPR023319">
    <property type="entry name" value="Tex-like_HTH_dom_sf"/>
</dbReference>
<dbReference type="InterPro" id="IPR006641">
    <property type="entry name" value="YqgF/RNaseH-like_dom"/>
</dbReference>
<dbReference type="RefSeq" id="WP_289162352.1">
    <property type="nucleotide sequence ID" value="NZ_JASZZN010000003.1"/>
</dbReference>
<dbReference type="SMART" id="SM00732">
    <property type="entry name" value="YqgFc"/>
    <property type="match status" value="1"/>
</dbReference>
<dbReference type="SUPFAM" id="SSF50249">
    <property type="entry name" value="Nucleic acid-binding proteins"/>
    <property type="match status" value="1"/>
</dbReference>
<gene>
    <name evidence="2" type="ORF">QTN89_04460</name>
</gene>
<dbReference type="InterPro" id="IPR037027">
    <property type="entry name" value="YqgF/RNaseH-like_dom_sf"/>
</dbReference>
<dbReference type="InterPro" id="IPR055179">
    <property type="entry name" value="Tex-like_central_region"/>
</dbReference>
<dbReference type="PANTHER" id="PTHR10724">
    <property type="entry name" value="30S RIBOSOMAL PROTEIN S1"/>
    <property type="match status" value="1"/>
</dbReference>
<dbReference type="SUPFAM" id="SSF47781">
    <property type="entry name" value="RuvA domain 2-like"/>
    <property type="match status" value="2"/>
</dbReference>
<dbReference type="InterPro" id="IPR023323">
    <property type="entry name" value="Tex-like_dom_sf"/>
</dbReference>
<dbReference type="Pfam" id="PF17674">
    <property type="entry name" value="HHH_9"/>
    <property type="match status" value="1"/>
</dbReference>
<dbReference type="InterPro" id="IPR050437">
    <property type="entry name" value="Ribos_protein_bS1-like"/>
</dbReference>
<dbReference type="SUPFAM" id="SSF53098">
    <property type="entry name" value="Ribonuclease H-like"/>
    <property type="match status" value="1"/>
</dbReference>
<keyword evidence="3" id="KW-1185">Reference proteome</keyword>
<dbReference type="InterPro" id="IPR032639">
    <property type="entry name" value="Tex_YqgF"/>
</dbReference>
<dbReference type="InterPro" id="IPR044146">
    <property type="entry name" value="S1_Tex"/>
</dbReference>
<dbReference type="PROSITE" id="PS50126">
    <property type="entry name" value="S1"/>
    <property type="match status" value="1"/>
</dbReference>
<dbReference type="InterPro" id="IPR041692">
    <property type="entry name" value="HHH_9"/>
</dbReference>
<dbReference type="InterPro" id="IPR012337">
    <property type="entry name" value="RNaseH-like_sf"/>
</dbReference>
<organism evidence="2 3">
    <name type="scientific">Roseiconus lacunae</name>
    <dbReference type="NCBI Taxonomy" id="2605694"/>
    <lineage>
        <taxon>Bacteria</taxon>
        <taxon>Pseudomonadati</taxon>
        <taxon>Planctomycetota</taxon>
        <taxon>Planctomycetia</taxon>
        <taxon>Pirellulales</taxon>
        <taxon>Pirellulaceae</taxon>
        <taxon>Roseiconus</taxon>
    </lineage>
</organism>
<dbReference type="Gene3D" id="1.10.3500.10">
    <property type="entry name" value="Tex N-terminal region-like"/>
    <property type="match status" value="1"/>
</dbReference>
<protein>
    <submittedName>
        <fullName evidence="2">Tex family protein</fullName>
    </submittedName>
</protein>
<reference evidence="2 3" key="1">
    <citation type="submission" date="2023-06" db="EMBL/GenBank/DDBJ databases">
        <title>Roseiconus lacunae JC819 isolated from Gulf of Mannar region, Tamil Nadu.</title>
        <authorList>
            <person name="Pk S."/>
            <person name="Ch S."/>
            <person name="Ch V.R."/>
        </authorList>
    </citation>
    <scope>NUCLEOTIDE SEQUENCE [LARGE SCALE GENOMIC DNA]</scope>
    <source>
        <strain evidence="2 3">JC819</strain>
    </source>
</reference>
<dbReference type="EMBL" id="JASZZN010000003">
    <property type="protein sequence ID" value="MDM4014672.1"/>
    <property type="molecule type" value="Genomic_DNA"/>
</dbReference>
<dbReference type="Pfam" id="PF09371">
    <property type="entry name" value="Tex_N"/>
    <property type="match status" value="1"/>
</dbReference>
<dbReference type="InterPro" id="IPR010994">
    <property type="entry name" value="RuvA_2-like"/>
</dbReference>
<dbReference type="CDD" id="cd05685">
    <property type="entry name" value="S1_Tex"/>
    <property type="match status" value="1"/>
</dbReference>
<dbReference type="InterPro" id="IPR012340">
    <property type="entry name" value="NA-bd_OB-fold"/>
</dbReference>
<dbReference type="Proteomes" id="UP001239462">
    <property type="component" value="Unassembled WGS sequence"/>
</dbReference>
<dbReference type="Pfam" id="PF00575">
    <property type="entry name" value="S1"/>
    <property type="match status" value="1"/>
</dbReference>
<dbReference type="Gene3D" id="1.10.150.310">
    <property type="entry name" value="Tex RuvX-like domain-like"/>
    <property type="match status" value="1"/>
</dbReference>
<feature type="domain" description="S1 motif" evidence="1">
    <location>
        <begin position="646"/>
        <end position="715"/>
    </location>
</feature>
<dbReference type="Gene3D" id="2.40.50.140">
    <property type="entry name" value="Nucleic acid-binding proteins"/>
    <property type="match status" value="1"/>
</dbReference>
<evidence type="ECO:0000313" key="2">
    <source>
        <dbReference type="EMBL" id="MDM4014672.1"/>
    </source>
</evidence>
<dbReference type="PANTHER" id="PTHR10724:SF10">
    <property type="entry name" value="S1 RNA-BINDING DOMAIN-CONTAINING PROTEIN 1"/>
    <property type="match status" value="1"/>
</dbReference>
<dbReference type="Gene3D" id="1.10.10.650">
    <property type="entry name" value="RuvA domain 2-like"/>
    <property type="match status" value="1"/>
</dbReference>
<dbReference type="Gene3D" id="3.30.420.140">
    <property type="entry name" value="YqgF/RNase H-like domain"/>
    <property type="match status" value="1"/>
</dbReference>
<evidence type="ECO:0000313" key="3">
    <source>
        <dbReference type="Proteomes" id="UP001239462"/>
    </source>
</evidence>
<accession>A0ABT7PDV5</accession>